<name>A0A1H4QTL5_RHOJO</name>
<accession>A0A1H4QTL5</accession>
<dbReference type="PANTHER" id="PTHR21064:SF6">
    <property type="entry name" value="AMINOGLYCOSIDE PHOSPHOTRANSFERASE DOMAIN-CONTAINING PROTEIN"/>
    <property type="match status" value="1"/>
</dbReference>
<evidence type="ECO:0000313" key="4">
    <source>
        <dbReference type="Proteomes" id="UP000183407"/>
    </source>
</evidence>
<keyword evidence="3" id="KW-0418">Kinase</keyword>
<dbReference type="Pfam" id="PF01636">
    <property type="entry name" value="APH"/>
    <property type="match status" value="1"/>
</dbReference>
<gene>
    <name evidence="3" type="ORF">SAMN04490220_1114</name>
</gene>
<keyword evidence="3" id="KW-0808">Transferase</keyword>
<dbReference type="EMBL" id="FNTL01000004">
    <property type="protein sequence ID" value="SEC23009.1"/>
    <property type="molecule type" value="Genomic_DNA"/>
</dbReference>
<organism evidence="3 4">
    <name type="scientific">Rhodococcus jostii</name>
    <dbReference type="NCBI Taxonomy" id="132919"/>
    <lineage>
        <taxon>Bacteria</taxon>
        <taxon>Bacillati</taxon>
        <taxon>Actinomycetota</taxon>
        <taxon>Actinomycetes</taxon>
        <taxon>Mycobacteriales</taxon>
        <taxon>Nocardiaceae</taxon>
        <taxon>Rhodococcus</taxon>
    </lineage>
</organism>
<dbReference type="AlphaFoldDB" id="A0A1H4QTL5"/>
<dbReference type="SUPFAM" id="SSF56112">
    <property type="entry name" value="Protein kinase-like (PK-like)"/>
    <property type="match status" value="1"/>
</dbReference>
<dbReference type="InterPro" id="IPR002575">
    <property type="entry name" value="Aminoglycoside_PTrfase"/>
</dbReference>
<dbReference type="Gene3D" id="3.90.1200.10">
    <property type="match status" value="1"/>
</dbReference>
<dbReference type="OrthoDB" id="241498at2"/>
<evidence type="ECO:0000313" key="3">
    <source>
        <dbReference type="EMBL" id="SEC23009.1"/>
    </source>
</evidence>
<proteinExistence type="inferred from homology"/>
<protein>
    <submittedName>
        <fullName evidence="3">Ser/Thr protein kinase RdoA involved in Cpx stress response, MazF antagonist</fullName>
    </submittedName>
</protein>
<feature type="domain" description="Aminoglycoside phosphotransferase" evidence="2">
    <location>
        <begin position="36"/>
        <end position="272"/>
    </location>
</feature>
<dbReference type="PANTHER" id="PTHR21064">
    <property type="entry name" value="AMINOGLYCOSIDE PHOSPHOTRANSFERASE DOMAIN-CONTAINING PROTEIN-RELATED"/>
    <property type="match status" value="1"/>
</dbReference>
<dbReference type="RefSeq" id="WP_073368010.1">
    <property type="nucleotide sequence ID" value="NZ_FNTL01000004.1"/>
</dbReference>
<comment type="similarity">
    <text evidence="1">Belongs to the pseudomonas-type ThrB family.</text>
</comment>
<sequence length="332" mass="37094">MSTRETGARDDEVATRALGKYEFSADAACRMINLSENATYLIDDAPTGRGGILRVHREDYHSRGAIESELDWLAALRAGAGVRAPRVIRARDGRRVVTTRVDGRVRHAVLFETMGGLEPDETHVGPDDFRTLGAITARLHRHAKSWTQPPGFTRFAWDWEHSLGDTPRWGRWQDGGGIGPAEIAQLTPAVELMRHRLETYGRGPERFGLIHADLRLANLLIEPPRVNVIDFDDCGYGWYLYDFGTAVSFIEDDPALGEWQAAWIDGYRGYAELTDADEQMLATFVLLRRMMLVAWMGSHAHSRESQTKSASFAAGTCEIAQRYLDSGGRTIC</sequence>
<dbReference type="InterPro" id="IPR011009">
    <property type="entry name" value="Kinase-like_dom_sf"/>
</dbReference>
<dbReference type="InterPro" id="IPR050249">
    <property type="entry name" value="Pseudomonas-type_ThrB"/>
</dbReference>
<dbReference type="Proteomes" id="UP000183407">
    <property type="component" value="Unassembled WGS sequence"/>
</dbReference>
<evidence type="ECO:0000259" key="2">
    <source>
        <dbReference type="Pfam" id="PF01636"/>
    </source>
</evidence>
<reference evidence="4" key="1">
    <citation type="submission" date="2016-10" db="EMBL/GenBank/DDBJ databases">
        <authorList>
            <person name="Varghese N."/>
        </authorList>
    </citation>
    <scope>NUCLEOTIDE SEQUENCE [LARGE SCALE GENOMIC DNA]</scope>
    <source>
        <strain evidence="4">DSM 44719</strain>
    </source>
</reference>
<dbReference type="GO" id="GO:0019202">
    <property type="term" value="F:amino acid kinase activity"/>
    <property type="evidence" value="ECO:0007669"/>
    <property type="project" value="TreeGrafter"/>
</dbReference>
<evidence type="ECO:0000256" key="1">
    <source>
        <dbReference type="ARBA" id="ARBA00038240"/>
    </source>
</evidence>